<evidence type="ECO:0000313" key="1">
    <source>
        <dbReference type="EMBL" id="CAI4043385.1"/>
    </source>
</evidence>
<sequence length="125" mass="13038">MILTAIVALSGCTDSDSTNSNGYPSVKGDYPDIKLANTPDPYLLEDGSSYMVGGLIQNDGSKTYTNVLLKINGLDSSGKVVSSKQEMISSLPPGTTADYQVFLDVPSGGQEIIGAELEVVSANQS</sequence>
<organism evidence="1 2">
    <name type="scientific">uncultured archaeal virus</name>
    <dbReference type="NCBI Taxonomy" id="1960247"/>
    <lineage>
        <taxon>Viruses</taxon>
        <taxon>environmental samples</taxon>
    </lineage>
</organism>
<dbReference type="InterPro" id="IPR047676">
    <property type="entry name" value="FxLYD_dom"/>
</dbReference>
<name>A0ABM9HVM7_9VIRU</name>
<evidence type="ECO:0000313" key="2">
    <source>
        <dbReference type="Proteomes" id="UP001531446"/>
    </source>
</evidence>
<proteinExistence type="predicted"/>
<reference evidence="1" key="1">
    <citation type="submission" date="2022-10" db="EMBL/GenBank/DDBJ databases">
        <authorList>
            <person name="Bize A."/>
        </authorList>
    </citation>
    <scope>NUCLEOTIDE SEQUENCE [LARGE SCALE GENOMIC DNA]</scope>
</reference>
<accession>A0ABM9HVM7</accession>
<dbReference type="Proteomes" id="UP001531446">
    <property type="component" value="Segment"/>
</dbReference>
<protein>
    <submittedName>
        <fullName evidence="1">Uncharacterized protein</fullName>
    </submittedName>
</protein>
<keyword evidence="2" id="KW-1185">Reference proteome</keyword>
<dbReference type="EMBL" id="OX365879">
    <property type="protein sequence ID" value="CAI4043385.1"/>
    <property type="molecule type" value="Genomic_DNA"/>
</dbReference>
<gene>
    <name evidence="1" type="ORF">CTG158_LOCUS21</name>
</gene>
<dbReference type="NCBIfam" id="NF038353">
    <property type="entry name" value="FxLYD_dom"/>
    <property type="match status" value="1"/>
</dbReference>